<proteinExistence type="predicted"/>
<dbReference type="EMBL" id="MEUB01000031">
    <property type="protein sequence ID" value="OGC22143.1"/>
    <property type="molecule type" value="Genomic_DNA"/>
</dbReference>
<gene>
    <name evidence="1" type="ORF">A2310_04820</name>
</gene>
<evidence type="ECO:0008006" key="3">
    <source>
        <dbReference type="Google" id="ProtNLM"/>
    </source>
</evidence>
<comment type="caution">
    <text evidence="1">The sequence shown here is derived from an EMBL/GenBank/DDBJ whole genome shotgun (WGS) entry which is preliminary data.</text>
</comment>
<evidence type="ECO:0000313" key="1">
    <source>
        <dbReference type="EMBL" id="OGC22143.1"/>
    </source>
</evidence>
<accession>A0A1F4SR47</accession>
<dbReference type="AlphaFoldDB" id="A0A1F4SR47"/>
<dbReference type="Proteomes" id="UP000178417">
    <property type="component" value="Unassembled WGS sequence"/>
</dbReference>
<organism evidence="1 2">
    <name type="scientific">candidate division WOR-1 bacterium RIFOXYB2_FULL_37_13</name>
    <dbReference type="NCBI Taxonomy" id="1802579"/>
    <lineage>
        <taxon>Bacteria</taxon>
        <taxon>Bacillati</taxon>
        <taxon>Saganbacteria</taxon>
    </lineage>
</organism>
<sequence>MKEVDSKILEIISYAKKLSAPKQEEILDYVKWIWLNIGKNNGKDIKKAILKIRDIQMKHKAPKNWDSVEVLRKWRESR</sequence>
<protein>
    <recommendedName>
        <fullName evidence="3">DUF2281 domain-containing protein</fullName>
    </recommendedName>
</protein>
<reference evidence="1 2" key="1">
    <citation type="journal article" date="2016" name="Nat. Commun.">
        <title>Thousands of microbial genomes shed light on interconnected biogeochemical processes in an aquifer system.</title>
        <authorList>
            <person name="Anantharaman K."/>
            <person name="Brown C.T."/>
            <person name="Hug L.A."/>
            <person name="Sharon I."/>
            <person name="Castelle C.J."/>
            <person name="Probst A.J."/>
            <person name="Thomas B.C."/>
            <person name="Singh A."/>
            <person name="Wilkins M.J."/>
            <person name="Karaoz U."/>
            <person name="Brodie E.L."/>
            <person name="Williams K.H."/>
            <person name="Hubbard S.S."/>
            <person name="Banfield J.F."/>
        </authorList>
    </citation>
    <scope>NUCLEOTIDE SEQUENCE [LARGE SCALE GENOMIC DNA]</scope>
</reference>
<name>A0A1F4SR47_UNCSA</name>
<dbReference type="STRING" id="1802579.A2310_04820"/>
<evidence type="ECO:0000313" key="2">
    <source>
        <dbReference type="Proteomes" id="UP000178417"/>
    </source>
</evidence>